<dbReference type="InterPro" id="IPR016197">
    <property type="entry name" value="Chromo-like_dom_sf"/>
</dbReference>
<keyword evidence="12" id="KW-0239">DNA-directed DNA polymerase</keyword>
<dbReference type="OrthoDB" id="2013610at2759"/>
<dbReference type="Gene3D" id="2.40.50.40">
    <property type="match status" value="1"/>
</dbReference>
<comment type="caution">
    <text evidence="20">The sequence shown here is derived from an EMBL/GenBank/DDBJ whole genome shotgun (WGS) entry which is preliminary data.</text>
</comment>
<dbReference type="InterPro" id="IPR056924">
    <property type="entry name" value="SH3_Tf2-1"/>
</dbReference>
<proteinExistence type="predicted"/>
<organism evidence="20 21">
    <name type="scientific">Lupinus albus</name>
    <name type="common">White lupine</name>
    <name type="synonym">Lupinus termis</name>
    <dbReference type="NCBI Taxonomy" id="3870"/>
    <lineage>
        <taxon>Eukaryota</taxon>
        <taxon>Viridiplantae</taxon>
        <taxon>Streptophyta</taxon>
        <taxon>Embryophyta</taxon>
        <taxon>Tracheophyta</taxon>
        <taxon>Spermatophyta</taxon>
        <taxon>Magnoliopsida</taxon>
        <taxon>eudicotyledons</taxon>
        <taxon>Gunneridae</taxon>
        <taxon>Pentapetalae</taxon>
        <taxon>rosids</taxon>
        <taxon>fabids</taxon>
        <taxon>Fabales</taxon>
        <taxon>Fabaceae</taxon>
        <taxon>Papilionoideae</taxon>
        <taxon>50 kb inversion clade</taxon>
        <taxon>genistoids sensu lato</taxon>
        <taxon>core genistoids</taxon>
        <taxon>Genisteae</taxon>
        <taxon>Lupinus</taxon>
    </lineage>
</organism>
<dbReference type="PANTHER" id="PTHR37984:SF5">
    <property type="entry name" value="PROTEIN NYNRIN-LIKE"/>
    <property type="match status" value="1"/>
</dbReference>
<dbReference type="GO" id="GO:0003677">
    <property type="term" value="F:DNA binding"/>
    <property type="evidence" value="ECO:0007669"/>
    <property type="project" value="UniProtKB-KW"/>
</dbReference>
<dbReference type="Pfam" id="PF17921">
    <property type="entry name" value="Integrase_H2C2"/>
    <property type="match status" value="1"/>
</dbReference>
<evidence type="ECO:0000256" key="10">
    <source>
        <dbReference type="ARBA" id="ARBA00022908"/>
    </source>
</evidence>
<dbReference type="Gene3D" id="3.30.70.270">
    <property type="match status" value="2"/>
</dbReference>
<accession>A0A6A4PN65</accession>
<dbReference type="SUPFAM" id="SSF53098">
    <property type="entry name" value="Ribonuclease H-like"/>
    <property type="match status" value="1"/>
</dbReference>
<evidence type="ECO:0000313" key="20">
    <source>
        <dbReference type="EMBL" id="KAE9602910.1"/>
    </source>
</evidence>
<dbReference type="InterPro" id="IPR023780">
    <property type="entry name" value="Chromo_domain"/>
</dbReference>
<evidence type="ECO:0000313" key="21">
    <source>
        <dbReference type="Proteomes" id="UP000447434"/>
    </source>
</evidence>
<dbReference type="Pfam" id="PF24626">
    <property type="entry name" value="SH3_Tf2-1"/>
    <property type="match status" value="1"/>
</dbReference>
<reference evidence="21" key="1">
    <citation type="journal article" date="2020" name="Nat. Commun.">
        <title>Genome sequence of the cluster root forming white lupin.</title>
        <authorList>
            <person name="Hufnagel B."/>
            <person name="Marques A."/>
            <person name="Soriano A."/>
            <person name="Marques L."/>
            <person name="Divol F."/>
            <person name="Doumas P."/>
            <person name="Sallet E."/>
            <person name="Mancinotti D."/>
            <person name="Carrere S."/>
            <person name="Marande W."/>
            <person name="Arribat S."/>
            <person name="Keller J."/>
            <person name="Huneau C."/>
            <person name="Blein T."/>
            <person name="Aime D."/>
            <person name="Laguerre M."/>
            <person name="Taylor J."/>
            <person name="Schubert V."/>
            <person name="Nelson M."/>
            <person name="Geu-Flores F."/>
            <person name="Crespi M."/>
            <person name="Gallardo-Guerrero K."/>
            <person name="Delaux P.-M."/>
            <person name="Salse J."/>
            <person name="Berges H."/>
            <person name="Guyot R."/>
            <person name="Gouzy J."/>
            <person name="Peret B."/>
        </authorList>
    </citation>
    <scope>NUCLEOTIDE SEQUENCE [LARGE SCALE GENOMIC DNA]</scope>
    <source>
        <strain evidence="21">cv. Amiga</strain>
    </source>
</reference>
<evidence type="ECO:0000256" key="9">
    <source>
        <dbReference type="ARBA" id="ARBA00022842"/>
    </source>
</evidence>
<evidence type="ECO:0000256" key="11">
    <source>
        <dbReference type="ARBA" id="ARBA00022918"/>
    </source>
</evidence>
<name>A0A6A4PN65_LUPAL</name>
<dbReference type="GO" id="GO:0003887">
    <property type="term" value="F:DNA-directed DNA polymerase activity"/>
    <property type="evidence" value="ECO:0007669"/>
    <property type="project" value="UniProtKB-KW"/>
</dbReference>
<evidence type="ECO:0000256" key="15">
    <source>
        <dbReference type="ARBA" id="ARBA00023268"/>
    </source>
</evidence>
<keyword evidence="7" id="KW-0255">Endonuclease</keyword>
<dbReference type="PROSITE" id="PS50013">
    <property type="entry name" value="CHROMO_2"/>
    <property type="match status" value="1"/>
</dbReference>
<dbReference type="Pfam" id="PF00078">
    <property type="entry name" value="RVT_1"/>
    <property type="match status" value="1"/>
</dbReference>
<keyword evidence="11" id="KW-0695">RNA-directed DNA polymerase</keyword>
<dbReference type="PROSITE" id="PS50994">
    <property type="entry name" value="INTEGRASE"/>
    <property type="match status" value="1"/>
</dbReference>
<evidence type="ECO:0000256" key="2">
    <source>
        <dbReference type="ARBA" id="ARBA00022679"/>
    </source>
</evidence>
<dbReference type="InterPro" id="IPR043128">
    <property type="entry name" value="Rev_trsase/Diguanyl_cyclase"/>
</dbReference>
<evidence type="ECO:0000259" key="19">
    <source>
        <dbReference type="PROSITE" id="PS50994"/>
    </source>
</evidence>
<dbReference type="SUPFAM" id="SSF56672">
    <property type="entry name" value="DNA/RNA polymerases"/>
    <property type="match status" value="1"/>
</dbReference>
<keyword evidence="9" id="KW-0460">Magnesium</keyword>
<dbReference type="InterPro" id="IPR000953">
    <property type="entry name" value="Chromo/chromo_shadow_dom"/>
</dbReference>
<evidence type="ECO:0000256" key="16">
    <source>
        <dbReference type="SAM" id="MobiDB-lite"/>
    </source>
</evidence>
<keyword evidence="15" id="KW-0511">Multifunctional enzyme</keyword>
<evidence type="ECO:0000256" key="1">
    <source>
        <dbReference type="ARBA" id="ARBA00022670"/>
    </source>
</evidence>
<keyword evidence="4" id="KW-0540">Nuclease</keyword>
<evidence type="ECO:0000256" key="7">
    <source>
        <dbReference type="ARBA" id="ARBA00022759"/>
    </source>
</evidence>
<evidence type="ECO:0000256" key="4">
    <source>
        <dbReference type="ARBA" id="ARBA00022722"/>
    </source>
</evidence>
<feature type="domain" description="Reverse transcriptase" evidence="18">
    <location>
        <begin position="139"/>
        <end position="318"/>
    </location>
</feature>
<dbReference type="CDD" id="cd09274">
    <property type="entry name" value="RNase_HI_RT_Ty3"/>
    <property type="match status" value="1"/>
</dbReference>
<feature type="domain" description="Chromo" evidence="17">
    <location>
        <begin position="965"/>
        <end position="1013"/>
    </location>
</feature>
<evidence type="ECO:0000256" key="14">
    <source>
        <dbReference type="ARBA" id="ARBA00023172"/>
    </source>
</evidence>
<dbReference type="Proteomes" id="UP000447434">
    <property type="component" value="Chromosome 12"/>
</dbReference>
<dbReference type="GO" id="GO:0006508">
    <property type="term" value="P:proteolysis"/>
    <property type="evidence" value="ECO:0007669"/>
    <property type="project" value="UniProtKB-KW"/>
</dbReference>
<dbReference type="GO" id="GO:0006310">
    <property type="term" value="P:DNA recombination"/>
    <property type="evidence" value="ECO:0007669"/>
    <property type="project" value="UniProtKB-KW"/>
</dbReference>
<dbReference type="CDD" id="cd01647">
    <property type="entry name" value="RT_LTR"/>
    <property type="match status" value="1"/>
</dbReference>
<dbReference type="InterPro" id="IPR000477">
    <property type="entry name" value="RT_dom"/>
</dbReference>
<feature type="domain" description="Integrase catalytic" evidence="19">
    <location>
        <begin position="657"/>
        <end position="821"/>
    </location>
</feature>
<evidence type="ECO:0000256" key="12">
    <source>
        <dbReference type="ARBA" id="ARBA00022932"/>
    </source>
</evidence>
<dbReference type="FunFam" id="1.10.340.70:FF:000001">
    <property type="entry name" value="Retrovirus-related Pol polyprotein from transposon gypsy-like Protein"/>
    <property type="match status" value="1"/>
</dbReference>
<evidence type="ECO:0000259" key="18">
    <source>
        <dbReference type="PROSITE" id="PS50878"/>
    </source>
</evidence>
<dbReference type="FunFam" id="3.30.420.10:FF:000219">
    <property type="entry name" value="Putative retroelement"/>
    <property type="match status" value="1"/>
</dbReference>
<sequence>MILGVAWLQRFGKVTFDWEEMTLSFCWKGERVVLQGQKKKSHYKHPEKPVASLQSLMKENVEEKCPREEKRLSDEQEREIQQVLNNFSTVFREPQGLPPSRSVAHAIELHKEAGPVSVRPYRYPYHHKEEIEKQVSEMLQQGLIRHNSSAFSSPVILVRKKDNSWRMCVDYRQLNKVTIPDKYPIPVVEELLDELHGAAYFSKLDLKSGYHQIRMRKEDIHKTAFRTHEGHYEYLVMPFGLTNAPATFQSTMNQVFKPYLRKFVLVFFDDILVYSEGWREHLEHLTTVMEVLKDQRFVANRKKCVFGSHEVEYLGHLISAQGVAVDPEKIRSVIEWPLPRNVRGVRGFLGLTGYYRKFIAGYGKIAKPLTELTKKEGFNWNPTALEAFDELKRVMTQAPVLTLPNFSQPFEIECDASGKGIGAVLMQNRHPIAYFSKALSPNNLSKSAYEKELMALVLAVQHWRPYLLGRSFKVYSDQKSLRHILQQRITTADQQNWIAKLLGYHFEVIYKPGPENKAADSLSRVFEEGELREITSFPIWMHQQQLQQEKESDPLLKKIVKDLQQDANARPGFSVHQGVLLYHGRLVLSANSILIPNVLAEFHSSPAGGHSGFLRTYRRIAGNLYWVGMKKMVQDFVKKCDICQRQKYIATSPAGLLQPLPIPDRIWEDISLDFITGLPKSKGFEAIFVVVDRLSKYSHFLPLKHPYTARTVVEVFAKEIVRLHGIPQSIVSDRDPLFMSLFWKELFRLQGTTLKMSSSYHPETDGQTEVVNRCLEAYLRCFVSEQPKTWSYWVPWAELWYNTTFHGSTGKTPFEVVYGRTPPPLVRFTQGETRVEAVATELVDRDEALRQLKYHLLRAQQQMKKFADKKRKFLEFEKGDWVFIKLRPHRQQTVARRINQKLAPRYYGPFPIVARIGAVSYKVKLPEATRVHPVFHISQLKKAIGEYVVESVLPAELEIDQEDIEEPETVLASREVLKAGQMIRQWLVKWKGRAIDDTTWEDEMLLQSQFPSLRLEDKAVSAAEGSDRASNLGGPTIDQEETNVTARPKVWQVYSRRKKVGQGEREKGS</sequence>
<dbReference type="SUPFAM" id="SSF54160">
    <property type="entry name" value="Chromo domain-like"/>
    <property type="match status" value="1"/>
</dbReference>
<keyword evidence="10" id="KW-0229">DNA integration</keyword>
<dbReference type="InterPro" id="IPR036397">
    <property type="entry name" value="RNaseH_sf"/>
</dbReference>
<evidence type="ECO:0000256" key="5">
    <source>
        <dbReference type="ARBA" id="ARBA00022723"/>
    </source>
</evidence>
<dbReference type="FunFam" id="3.10.10.10:FF:000007">
    <property type="entry name" value="Retrovirus-related Pol polyprotein from transposon 17.6-like Protein"/>
    <property type="match status" value="1"/>
</dbReference>
<dbReference type="InterPro" id="IPR043502">
    <property type="entry name" value="DNA/RNA_pol_sf"/>
</dbReference>
<dbReference type="Gene3D" id="3.30.420.10">
    <property type="entry name" value="Ribonuclease H-like superfamily/Ribonuclease H"/>
    <property type="match status" value="1"/>
</dbReference>
<keyword evidence="3" id="KW-0548">Nucleotidyltransferase</keyword>
<dbReference type="InterPro" id="IPR041588">
    <property type="entry name" value="Integrase_H2C2"/>
</dbReference>
<dbReference type="InterPro" id="IPR001584">
    <property type="entry name" value="Integrase_cat-core"/>
</dbReference>
<evidence type="ECO:0000256" key="6">
    <source>
        <dbReference type="ARBA" id="ARBA00022750"/>
    </source>
</evidence>
<evidence type="ECO:0000259" key="17">
    <source>
        <dbReference type="PROSITE" id="PS50013"/>
    </source>
</evidence>
<gene>
    <name evidence="20" type="ORF">Lalb_Chr12g0204591</name>
</gene>
<protein>
    <submittedName>
        <fullName evidence="20">Putative nucleotidyltransferase, Ribonuclease H</fullName>
    </submittedName>
</protein>
<dbReference type="Gene3D" id="3.10.10.10">
    <property type="entry name" value="HIV Type 1 Reverse Transcriptase, subunit A, domain 1"/>
    <property type="match status" value="1"/>
</dbReference>
<keyword evidence="2 20" id="KW-0808">Transferase</keyword>
<keyword evidence="8" id="KW-0378">Hydrolase</keyword>
<dbReference type="EMBL" id="WOCE01000012">
    <property type="protein sequence ID" value="KAE9602910.1"/>
    <property type="molecule type" value="Genomic_DNA"/>
</dbReference>
<evidence type="ECO:0000256" key="13">
    <source>
        <dbReference type="ARBA" id="ARBA00023125"/>
    </source>
</evidence>
<dbReference type="GO" id="GO:0046872">
    <property type="term" value="F:metal ion binding"/>
    <property type="evidence" value="ECO:0007669"/>
    <property type="project" value="UniProtKB-KW"/>
</dbReference>
<dbReference type="Pfam" id="PF00385">
    <property type="entry name" value="Chromo"/>
    <property type="match status" value="1"/>
</dbReference>
<keyword evidence="14" id="KW-0233">DNA recombination</keyword>
<keyword evidence="21" id="KW-1185">Reference proteome</keyword>
<dbReference type="GO" id="GO:0015074">
    <property type="term" value="P:DNA integration"/>
    <property type="evidence" value="ECO:0007669"/>
    <property type="project" value="UniProtKB-KW"/>
</dbReference>
<dbReference type="AlphaFoldDB" id="A0A6A4PN65"/>
<dbReference type="FunFam" id="3.30.70.270:FF:000020">
    <property type="entry name" value="Transposon Tf2-6 polyprotein-like Protein"/>
    <property type="match status" value="1"/>
</dbReference>
<keyword evidence="13" id="KW-0238">DNA-binding</keyword>
<keyword evidence="1" id="KW-0645">Protease</keyword>
<dbReference type="GO" id="GO:0004190">
    <property type="term" value="F:aspartic-type endopeptidase activity"/>
    <property type="evidence" value="ECO:0007669"/>
    <property type="project" value="UniProtKB-KW"/>
</dbReference>
<dbReference type="InterPro" id="IPR050951">
    <property type="entry name" value="Retrovirus_Pol_polyprotein"/>
</dbReference>
<dbReference type="InterPro" id="IPR041577">
    <property type="entry name" value="RT_RNaseH_2"/>
</dbReference>
<dbReference type="InterPro" id="IPR012337">
    <property type="entry name" value="RNaseH-like_sf"/>
</dbReference>
<dbReference type="PANTHER" id="PTHR37984">
    <property type="entry name" value="PROTEIN CBG26694"/>
    <property type="match status" value="1"/>
</dbReference>
<dbReference type="GO" id="GO:0004519">
    <property type="term" value="F:endonuclease activity"/>
    <property type="evidence" value="ECO:0007669"/>
    <property type="project" value="UniProtKB-KW"/>
</dbReference>
<evidence type="ECO:0000256" key="8">
    <source>
        <dbReference type="ARBA" id="ARBA00022801"/>
    </source>
</evidence>
<feature type="region of interest" description="Disordered" evidence="16">
    <location>
        <begin position="1021"/>
        <end position="1045"/>
    </location>
</feature>
<keyword evidence="6" id="KW-0064">Aspartyl protease</keyword>
<keyword evidence="5" id="KW-0479">Metal-binding</keyword>
<dbReference type="Gene3D" id="1.10.340.70">
    <property type="match status" value="1"/>
</dbReference>
<dbReference type="GO" id="GO:0003964">
    <property type="term" value="F:RNA-directed DNA polymerase activity"/>
    <property type="evidence" value="ECO:0007669"/>
    <property type="project" value="UniProtKB-KW"/>
</dbReference>
<dbReference type="Pfam" id="PF17919">
    <property type="entry name" value="RT_RNaseH_2"/>
    <property type="match status" value="1"/>
</dbReference>
<evidence type="ECO:0000256" key="3">
    <source>
        <dbReference type="ARBA" id="ARBA00022695"/>
    </source>
</evidence>
<dbReference type="PROSITE" id="PS50878">
    <property type="entry name" value="RT_POL"/>
    <property type="match status" value="1"/>
</dbReference>